<dbReference type="EMBL" id="HBGF01047259">
    <property type="protein sequence ID" value="CAD9148635.1"/>
    <property type="molecule type" value="Transcribed_RNA"/>
</dbReference>
<feature type="signal peptide" evidence="1">
    <location>
        <begin position="1"/>
        <end position="24"/>
    </location>
</feature>
<accession>A0A7S1QUQ8</accession>
<proteinExistence type="predicted"/>
<keyword evidence="1" id="KW-0732">Signal</keyword>
<evidence type="ECO:0008006" key="3">
    <source>
        <dbReference type="Google" id="ProtNLM"/>
    </source>
</evidence>
<evidence type="ECO:0000256" key="1">
    <source>
        <dbReference type="SAM" id="SignalP"/>
    </source>
</evidence>
<protein>
    <recommendedName>
        <fullName evidence="3">DUF3456 domain-containing protein</fullName>
    </recommendedName>
</protein>
<dbReference type="AlphaFoldDB" id="A0A7S1QUQ8"/>
<gene>
    <name evidence="2" type="ORF">NDES1114_LOCUS31581</name>
</gene>
<feature type="chain" id="PRO_5031259123" description="DUF3456 domain-containing protein" evidence="1">
    <location>
        <begin position="25"/>
        <end position="300"/>
    </location>
</feature>
<organism evidence="2">
    <name type="scientific">Neobodo designis</name>
    <name type="common">Flagellated protozoan</name>
    <name type="synonym">Bodo designis</name>
    <dbReference type="NCBI Taxonomy" id="312471"/>
    <lineage>
        <taxon>Eukaryota</taxon>
        <taxon>Discoba</taxon>
        <taxon>Euglenozoa</taxon>
        <taxon>Kinetoplastea</taxon>
        <taxon>Metakinetoplastina</taxon>
        <taxon>Neobodonida</taxon>
        <taxon>Neobodo</taxon>
    </lineage>
</organism>
<reference evidence="2" key="1">
    <citation type="submission" date="2021-01" db="EMBL/GenBank/DDBJ databases">
        <authorList>
            <person name="Corre E."/>
            <person name="Pelletier E."/>
            <person name="Niang G."/>
            <person name="Scheremetjew M."/>
            <person name="Finn R."/>
            <person name="Kale V."/>
            <person name="Holt S."/>
            <person name="Cochrane G."/>
            <person name="Meng A."/>
            <person name="Brown T."/>
            <person name="Cohen L."/>
        </authorList>
    </citation>
    <scope>NUCLEOTIDE SEQUENCE</scope>
    <source>
        <strain evidence="2">CCAP 1951/1</strain>
    </source>
</reference>
<sequence>MRRWSLANAAVLTLLAFVAVRCAADDDAPLSLEDLKCEACDYAVRAWVRHAVLIETECHRRNGGGTADVQLASILPKNDAGDNLLDPARDCDGAHVANEGVDALAGALCKELFLDEFPYVEEFPADGSMETDREKMWLDPPSYWTADPKADGVEPMAPKDLAMVRKACETTLPLGHGARRAKAVATIRAAVRAGRFGELEQRIREQKKEQLTVVIDNAEEAAKLKMTSDELEDEATANAAIGAEVAKATTDFLLLEKRQAVYDVVLAMQRDMCTGACDADIQRPSFDRRVRGWSASLKRM</sequence>
<name>A0A7S1QUQ8_NEODS</name>
<evidence type="ECO:0000313" key="2">
    <source>
        <dbReference type="EMBL" id="CAD9148635.1"/>
    </source>
</evidence>